<dbReference type="AlphaFoldDB" id="A0A8S0QE67"/>
<dbReference type="GO" id="GO:0019898">
    <property type="term" value="C:extrinsic component of membrane"/>
    <property type="evidence" value="ECO:0007669"/>
    <property type="project" value="InterPro"/>
</dbReference>
<evidence type="ECO:0000313" key="4">
    <source>
        <dbReference type="Proteomes" id="UP000594638"/>
    </source>
</evidence>
<sequence>MAVSSLTLSFASTALTNRLYVRDSTYIALSSRHISACSSNTSSDEAEGKFKRRTIAIGIGALSLNLFPACPLLAEGIPENYEAFIDKIDGYSYYYPSDWREFDFRGHDSAFKDRYLQLQNVRLSFIPTDKTDIHDLGPMEEELVFSHTNRNYPILFDLLAPLSFGSAPVSEVLMNPRLNVSGKCKRRTIAIGIGALSLNFFPACPLLAEGIPENYEAFIDKIDGYSYYYPSDWRDFDFRGHDSAFKDRYLQLQNVRLSFIPTDKTDIHDLGPMEEGLLIRFLRLKVVLNLVRNVYSAPTQVEKIVDMQEKTIDGRTYCTFEYILTSPNFSRAAFATIAIGNGRYYTLIVGANERRWRRVRNKLKVVADSFKVLDI</sequence>
<comment type="caution">
    <text evidence="3">The sequence shown here is derived from an EMBL/GenBank/DDBJ whole genome shotgun (WGS) entry which is preliminary data.</text>
</comment>
<protein>
    <submittedName>
        <fullName evidence="3">Photosynthetic NDH subunit of lumenal location 1, chloroplastic</fullName>
    </submittedName>
</protein>
<dbReference type="GO" id="GO:0009654">
    <property type="term" value="C:photosystem II oxygen evolving complex"/>
    <property type="evidence" value="ECO:0007669"/>
    <property type="project" value="InterPro"/>
</dbReference>
<evidence type="ECO:0000313" key="3">
    <source>
        <dbReference type="EMBL" id="CAA2965010.1"/>
    </source>
</evidence>
<keyword evidence="4" id="KW-1185">Reference proteome</keyword>
<dbReference type="GO" id="GO:0015979">
    <property type="term" value="P:photosynthesis"/>
    <property type="evidence" value="ECO:0007669"/>
    <property type="project" value="InterPro"/>
</dbReference>
<comment type="subcellular location">
    <subcellularLocation>
        <location evidence="1">Plastid</location>
        <location evidence="1">Chloroplast thylakoid membrane</location>
    </subcellularLocation>
</comment>
<dbReference type="InterPro" id="IPR002683">
    <property type="entry name" value="PsbP_C"/>
</dbReference>
<dbReference type="GO" id="GO:0005509">
    <property type="term" value="F:calcium ion binding"/>
    <property type="evidence" value="ECO:0007669"/>
    <property type="project" value="InterPro"/>
</dbReference>
<reference evidence="3 4" key="1">
    <citation type="submission" date="2019-12" db="EMBL/GenBank/DDBJ databases">
        <authorList>
            <person name="Alioto T."/>
            <person name="Alioto T."/>
            <person name="Gomez Garrido J."/>
        </authorList>
    </citation>
    <scope>NUCLEOTIDE SEQUENCE [LARGE SCALE GENOMIC DNA]</scope>
</reference>
<dbReference type="Proteomes" id="UP000594638">
    <property type="component" value="Unassembled WGS sequence"/>
</dbReference>
<dbReference type="Pfam" id="PF01789">
    <property type="entry name" value="PsbP"/>
    <property type="match status" value="2"/>
</dbReference>
<gene>
    <name evidence="3" type="ORF">OLEA9_A101560</name>
</gene>
<organism evidence="3 4">
    <name type="scientific">Olea europaea subsp. europaea</name>
    <dbReference type="NCBI Taxonomy" id="158383"/>
    <lineage>
        <taxon>Eukaryota</taxon>
        <taxon>Viridiplantae</taxon>
        <taxon>Streptophyta</taxon>
        <taxon>Embryophyta</taxon>
        <taxon>Tracheophyta</taxon>
        <taxon>Spermatophyta</taxon>
        <taxon>Magnoliopsida</taxon>
        <taxon>eudicotyledons</taxon>
        <taxon>Gunneridae</taxon>
        <taxon>Pentapetalae</taxon>
        <taxon>asterids</taxon>
        <taxon>lamiids</taxon>
        <taxon>Lamiales</taxon>
        <taxon>Oleaceae</taxon>
        <taxon>Oleeae</taxon>
        <taxon>Olea</taxon>
    </lineage>
</organism>
<evidence type="ECO:0000259" key="2">
    <source>
        <dbReference type="Pfam" id="PF01789"/>
    </source>
</evidence>
<evidence type="ECO:0000256" key="1">
    <source>
        <dbReference type="ARBA" id="ARBA00004334"/>
    </source>
</evidence>
<feature type="domain" description="PsbP C-terminal" evidence="2">
    <location>
        <begin position="214"/>
        <end position="372"/>
    </location>
</feature>
<dbReference type="GO" id="GO:0009535">
    <property type="term" value="C:chloroplast thylakoid membrane"/>
    <property type="evidence" value="ECO:0007669"/>
    <property type="project" value="UniProtKB-SubCell"/>
</dbReference>
<dbReference type="OrthoDB" id="1575572at2759"/>
<proteinExistence type="predicted"/>
<dbReference type="EMBL" id="CACTIH010001833">
    <property type="protein sequence ID" value="CAA2965010.1"/>
    <property type="molecule type" value="Genomic_DNA"/>
</dbReference>
<dbReference type="InterPro" id="IPR016123">
    <property type="entry name" value="Mog1/PsbP_a/b/a-sand"/>
</dbReference>
<name>A0A8S0QE67_OLEEU</name>
<dbReference type="NCBIfam" id="NF040946">
    <property type="entry name" value="PSII_PsbP"/>
    <property type="match status" value="1"/>
</dbReference>
<feature type="domain" description="PsbP C-terminal" evidence="2">
    <location>
        <begin position="80"/>
        <end position="141"/>
    </location>
</feature>
<dbReference type="PANTHER" id="PTHR31407:SF10">
    <property type="entry name" value="PHOTOSYNTHETIC NDH SUBUNIT OF LUMENAL LOCATION 1, CHLOROPLASTIC"/>
    <property type="match status" value="1"/>
</dbReference>
<dbReference type="Gramene" id="OE9A101560T1">
    <property type="protein sequence ID" value="OE9A101560C1"/>
    <property type="gene ID" value="OE9A101560"/>
</dbReference>
<dbReference type="SUPFAM" id="SSF55724">
    <property type="entry name" value="Mog1p/PsbP-like"/>
    <property type="match status" value="2"/>
</dbReference>
<dbReference type="Gene3D" id="3.40.1000.10">
    <property type="entry name" value="Mog1/PsbP, alpha/beta/alpha sandwich"/>
    <property type="match status" value="2"/>
</dbReference>
<dbReference type="PANTHER" id="PTHR31407">
    <property type="match status" value="1"/>
</dbReference>
<accession>A0A8S0QE67</accession>